<evidence type="ECO:0000313" key="1">
    <source>
        <dbReference type="EMBL" id="RZS99549.1"/>
    </source>
</evidence>
<keyword evidence="2" id="KW-1185">Reference proteome</keyword>
<evidence type="ECO:0000313" key="2">
    <source>
        <dbReference type="Proteomes" id="UP000292262"/>
    </source>
</evidence>
<organism evidence="1 2">
    <name type="scientific">Aquimarina brevivitae</name>
    <dbReference type="NCBI Taxonomy" id="323412"/>
    <lineage>
        <taxon>Bacteria</taxon>
        <taxon>Pseudomonadati</taxon>
        <taxon>Bacteroidota</taxon>
        <taxon>Flavobacteriia</taxon>
        <taxon>Flavobacteriales</taxon>
        <taxon>Flavobacteriaceae</taxon>
        <taxon>Aquimarina</taxon>
    </lineage>
</organism>
<proteinExistence type="predicted"/>
<dbReference type="AlphaFoldDB" id="A0A4V2F7E6"/>
<accession>A0A4V2F7E6</accession>
<gene>
    <name evidence="1" type="ORF">EV197_0771</name>
</gene>
<comment type="caution">
    <text evidence="1">The sequence shown here is derived from an EMBL/GenBank/DDBJ whole genome shotgun (WGS) entry which is preliminary data.</text>
</comment>
<sequence length="118" mass="12855">MGLVLNQILSFINISGGMIKILKNINYKSLFIKKGFILLLILLKGCNSDEMDTNPPVLNIPPVALGHVDTIIPFGADLTPSQKNPAIEYFTNQAAVSVQSVSEGVVVDIRNNPNIDDY</sequence>
<dbReference type="EMBL" id="SGXE01000001">
    <property type="protein sequence ID" value="RZS99549.1"/>
    <property type="molecule type" value="Genomic_DNA"/>
</dbReference>
<reference evidence="1 2" key="1">
    <citation type="submission" date="2019-02" db="EMBL/GenBank/DDBJ databases">
        <title>Genomic Encyclopedia of Type Strains, Phase IV (KMG-IV): sequencing the most valuable type-strain genomes for metagenomic binning, comparative biology and taxonomic classification.</title>
        <authorList>
            <person name="Goeker M."/>
        </authorList>
    </citation>
    <scope>NUCLEOTIDE SEQUENCE [LARGE SCALE GENOMIC DNA]</scope>
    <source>
        <strain evidence="1 2">DSM 17196</strain>
    </source>
</reference>
<dbReference type="Proteomes" id="UP000292262">
    <property type="component" value="Unassembled WGS sequence"/>
</dbReference>
<protein>
    <submittedName>
        <fullName evidence="1">Uncharacterized protein</fullName>
    </submittedName>
</protein>
<name>A0A4V2F7E6_9FLAO</name>